<dbReference type="SMART" id="SM00516">
    <property type="entry name" value="SEC14"/>
    <property type="match status" value="1"/>
</dbReference>
<dbReference type="Gramene" id="KOM33722">
    <property type="protein sequence ID" value="KOM33722"/>
    <property type="gene ID" value="LR48_Vigan01g327800"/>
</dbReference>
<dbReference type="SUPFAM" id="SSF52087">
    <property type="entry name" value="CRAL/TRIO domain"/>
    <property type="match status" value="1"/>
</dbReference>
<protein>
    <recommendedName>
        <fullName evidence="1">CRAL-TRIO domain-containing protein</fullName>
    </recommendedName>
</protein>
<dbReference type="InterPro" id="IPR036865">
    <property type="entry name" value="CRAL-TRIO_dom_sf"/>
</dbReference>
<dbReference type="SUPFAM" id="SSF46938">
    <property type="entry name" value="CRAL/TRIO N-terminal domain"/>
    <property type="match status" value="1"/>
</dbReference>
<dbReference type="SMART" id="SM01100">
    <property type="entry name" value="CRAL_TRIO_N"/>
    <property type="match status" value="1"/>
</dbReference>
<dbReference type="InterPro" id="IPR001251">
    <property type="entry name" value="CRAL-TRIO_dom"/>
</dbReference>
<sequence length="282" mass="32419">MVVEEPLRGTFQNVHQGYVTETLMRFLKARDWDPSKAYKMLVDCLNWRVQNEIDHILSGLPVFAIGAGLSTFDKASVHYYVQSHIQINEYRDRIILPSASKKHKRTITTCIKILDMTGLKLSALNQIKLLTIISSIDDLNYPEKTNTYYITNAPYIFSACWKVVKPLLQERTRRKMQVLPGCGRDELLNIMDYSSLPHFCKREGSGSSRHSEAGSENCYSLDHPFHQELYNHIKQQARLREAVEPIKHGSFHVDFPEPPDDEVEIAKNIESELHKFENGNGV</sequence>
<dbReference type="AlphaFoldDB" id="A0A0L9TTI0"/>
<feature type="domain" description="CRAL-TRIO" evidence="1">
    <location>
        <begin position="59"/>
        <end position="197"/>
    </location>
</feature>
<organism evidence="2 3">
    <name type="scientific">Phaseolus angularis</name>
    <name type="common">Azuki bean</name>
    <name type="synonym">Vigna angularis</name>
    <dbReference type="NCBI Taxonomy" id="3914"/>
    <lineage>
        <taxon>Eukaryota</taxon>
        <taxon>Viridiplantae</taxon>
        <taxon>Streptophyta</taxon>
        <taxon>Embryophyta</taxon>
        <taxon>Tracheophyta</taxon>
        <taxon>Spermatophyta</taxon>
        <taxon>Magnoliopsida</taxon>
        <taxon>eudicotyledons</taxon>
        <taxon>Gunneridae</taxon>
        <taxon>Pentapetalae</taxon>
        <taxon>rosids</taxon>
        <taxon>fabids</taxon>
        <taxon>Fabales</taxon>
        <taxon>Fabaceae</taxon>
        <taxon>Papilionoideae</taxon>
        <taxon>50 kb inversion clade</taxon>
        <taxon>NPAAA clade</taxon>
        <taxon>indigoferoid/millettioid clade</taxon>
        <taxon>Phaseoleae</taxon>
        <taxon>Vigna</taxon>
    </lineage>
</organism>
<dbReference type="Pfam" id="PF03765">
    <property type="entry name" value="CRAL_TRIO_N"/>
    <property type="match status" value="1"/>
</dbReference>
<dbReference type="InterPro" id="IPR036273">
    <property type="entry name" value="CRAL/TRIO_N_dom_sf"/>
</dbReference>
<dbReference type="Gene3D" id="3.40.525.10">
    <property type="entry name" value="CRAL-TRIO lipid binding domain"/>
    <property type="match status" value="2"/>
</dbReference>
<proteinExistence type="predicted"/>
<name>A0A0L9TTI0_PHAAN</name>
<dbReference type="Proteomes" id="UP000053144">
    <property type="component" value="Chromosome 1"/>
</dbReference>
<dbReference type="PROSITE" id="PS50191">
    <property type="entry name" value="CRAL_TRIO"/>
    <property type="match status" value="1"/>
</dbReference>
<dbReference type="OMA" id="VCKAKTM"/>
<dbReference type="InterPro" id="IPR011074">
    <property type="entry name" value="CRAL/TRIO_N_dom"/>
</dbReference>
<dbReference type="PANTHER" id="PTHR46226:SF6">
    <property type="entry name" value="SEC14P-LIKE PHOSPHATIDYLINOSITOL TRANSFER FAMILY PROTEIN"/>
    <property type="match status" value="1"/>
</dbReference>
<dbReference type="Pfam" id="PF00650">
    <property type="entry name" value="CRAL_TRIO"/>
    <property type="match status" value="1"/>
</dbReference>
<evidence type="ECO:0000313" key="3">
    <source>
        <dbReference type="Proteomes" id="UP000053144"/>
    </source>
</evidence>
<dbReference type="CDD" id="cd00170">
    <property type="entry name" value="SEC14"/>
    <property type="match status" value="1"/>
</dbReference>
<accession>A0A0L9TTI0</accession>
<evidence type="ECO:0000259" key="1">
    <source>
        <dbReference type="PROSITE" id="PS50191"/>
    </source>
</evidence>
<gene>
    <name evidence="2" type="ORF">LR48_Vigan01g327800</name>
</gene>
<dbReference type="PANTHER" id="PTHR46226">
    <property type="entry name" value="CRAL-TRIO DOMAIN-CONTAINING PROTEIN"/>
    <property type="match status" value="1"/>
</dbReference>
<dbReference type="EMBL" id="CM003371">
    <property type="protein sequence ID" value="KOM33722.1"/>
    <property type="molecule type" value="Genomic_DNA"/>
</dbReference>
<evidence type="ECO:0000313" key="2">
    <source>
        <dbReference type="EMBL" id="KOM33722.1"/>
    </source>
</evidence>
<reference evidence="3" key="1">
    <citation type="journal article" date="2015" name="Proc. Natl. Acad. Sci. U.S.A.">
        <title>Genome sequencing of adzuki bean (Vigna angularis) provides insight into high starch and low fat accumulation and domestication.</title>
        <authorList>
            <person name="Yang K."/>
            <person name="Tian Z."/>
            <person name="Chen C."/>
            <person name="Luo L."/>
            <person name="Zhao B."/>
            <person name="Wang Z."/>
            <person name="Yu L."/>
            <person name="Li Y."/>
            <person name="Sun Y."/>
            <person name="Li W."/>
            <person name="Chen Y."/>
            <person name="Li Y."/>
            <person name="Zhang Y."/>
            <person name="Ai D."/>
            <person name="Zhao J."/>
            <person name="Shang C."/>
            <person name="Ma Y."/>
            <person name="Wu B."/>
            <person name="Wang M."/>
            <person name="Gao L."/>
            <person name="Sun D."/>
            <person name="Zhang P."/>
            <person name="Guo F."/>
            <person name="Wang W."/>
            <person name="Li Y."/>
            <person name="Wang J."/>
            <person name="Varshney R.K."/>
            <person name="Wang J."/>
            <person name="Ling H.Q."/>
            <person name="Wan P."/>
        </authorList>
    </citation>
    <scope>NUCLEOTIDE SEQUENCE</scope>
    <source>
        <strain evidence="3">cv. Jingnong 6</strain>
    </source>
</reference>